<feature type="transmembrane region" description="Helical" evidence="1">
    <location>
        <begin position="361"/>
        <end position="382"/>
    </location>
</feature>
<feature type="transmembrane region" description="Helical" evidence="1">
    <location>
        <begin position="162"/>
        <end position="184"/>
    </location>
</feature>
<evidence type="ECO:0008006" key="4">
    <source>
        <dbReference type="Google" id="ProtNLM"/>
    </source>
</evidence>
<comment type="caution">
    <text evidence="2">The sequence shown here is derived from an EMBL/GenBank/DDBJ whole genome shotgun (WGS) entry which is preliminary data.</text>
</comment>
<feature type="transmembrane region" description="Helical" evidence="1">
    <location>
        <begin position="329"/>
        <end position="349"/>
    </location>
</feature>
<accession>A0ABU2H4F1</accession>
<dbReference type="RefSeq" id="WP_310911715.1">
    <property type="nucleotide sequence ID" value="NZ_JAVLVT010000003.1"/>
</dbReference>
<sequence>MALAMFLAGAKVLVFFAALSAYGPEIPASYGSTLSLLLVVLALGTAYQILVVSRLRRETLLQDTERTTALAAVVLAGSIFLAAIALAIGSGAFFFQHSPLLFAVYYIAYLPAVFIAPLLYAAGGVLVVTGQEGVRLRTSVENFVGYAVLAVAVFLWQPSPVIALAVIGAGCSLVDFSTLVRTVLRTEPEARTAIIQSVRTGSRQVFSARVLRSVPGSFSGSFDVLVLVVTFASVAQISTTLPVEQAAATVVFITVIRTVVVPLKPYGMVAGRLLNASDSTSEERARRVRLFTASTTLLLWPLALLFLAAPGPVAVLLGLGNDPVVLWGIRLIGVQLLLEPCAGFLSAVLKVVVAPHATVRGLVIVMWCAALPVIVLLALTGYLHLLSLWLILVSARAAFALFTVYAAKRAFYVPEVDQ</sequence>
<name>A0ABU2H4F1_9ACTN</name>
<evidence type="ECO:0000313" key="2">
    <source>
        <dbReference type="EMBL" id="MDS1270176.1"/>
    </source>
</evidence>
<dbReference type="Proteomes" id="UP001250214">
    <property type="component" value="Unassembled WGS sequence"/>
</dbReference>
<keyword evidence="1" id="KW-0812">Transmembrane</keyword>
<keyword evidence="1" id="KW-1133">Transmembrane helix</keyword>
<gene>
    <name evidence="2" type="ORF">RIF23_07700</name>
</gene>
<evidence type="ECO:0000256" key="1">
    <source>
        <dbReference type="SAM" id="Phobius"/>
    </source>
</evidence>
<feature type="transmembrane region" description="Helical" evidence="1">
    <location>
        <begin position="30"/>
        <end position="50"/>
    </location>
</feature>
<organism evidence="2 3">
    <name type="scientific">Lipingzhangella rawalii</name>
    <dbReference type="NCBI Taxonomy" id="2055835"/>
    <lineage>
        <taxon>Bacteria</taxon>
        <taxon>Bacillati</taxon>
        <taxon>Actinomycetota</taxon>
        <taxon>Actinomycetes</taxon>
        <taxon>Streptosporangiales</taxon>
        <taxon>Nocardiopsidaceae</taxon>
        <taxon>Lipingzhangella</taxon>
    </lineage>
</organism>
<protein>
    <recommendedName>
        <fullName evidence="4">O-antigen/teichoic acid export membrane protein</fullName>
    </recommendedName>
</protein>
<feature type="transmembrane region" description="Helical" evidence="1">
    <location>
        <begin position="70"/>
        <end position="94"/>
    </location>
</feature>
<evidence type="ECO:0000313" key="3">
    <source>
        <dbReference type="Proteomes" id="UP001250214"/>
    </source>
</evidence>
<feature type="transmembrane region" description="Helical" evidence="1">
    <location>
        <begin position="288"/>
        <end position="309"/>
    </location>
</feature>
<feature type="transmembrane region" description="Helical" evidence="1">
    <location>
        <begin position="388"/>
        <end position="407"/>
    </location>
</feature>
<feature type="transmembrane region" description="Helical" evidence="1">
    <location>
        <begin position="106"/>
        <end position="128"/>
    </location>
</feature>
<keyword evidence="3" id="KW-1185">Reference proteome</keyword>
<proteinExistence type="predicted"/>
<keyword evidence="1" id="KW-0472">Membrane</keyword>
<dbReference type="EMBL" id="JAVLVT010000003">
    <property type="protein sequence ID" value="MDS1270176.1"/>
    <property type="molecule type" value="Genomic_DNA"/>
</dbReference>
<feature type="transmembrane region" description="Helical" evidence="1">
    <location>
        <begin position="140"/>
        <end position="156"/>
    </location>
</feature>
<reference evidence="3" key="1">
    <citation type="submission" date="2023-07" db="EMBL/GenBank/DDBJ databases">
        <title>Novel species in the genus Lipingzhangella isolated from Sambhar Salt Lake.</title>
        <authorList>
            <person name="Jiya N."/>
            <person name="Kajale S."/>
            <person name="Sharma A."/>
        </authorList>
    </citation>
    <scope>NUCLEOTIDE SEQUENCE [LARGE SCALE GENOMIC DNA]</scope>
    <source>
        <strain evidence="3">LS1_29</strain>
    </source>
</reference>